<evidence type="ECO:0000256" key="1">
    <source>
        <dbReference type="SAM" id="Phobius"/>
    </source>
</evidence>
<proteinExistence type="predicted"/>
<protein>
    <recommendedName>
        <fullName evidence="4">Type II secretion system protein GspF domain-containing protein</fullName>
    </recommendedName>
</protein>
<feature type="transmembrane region" description="Helical" evidence="1">
    <location>
        <begin position="310"/>
        <end position="328"/>
    </location>
</feature>
<gene>
    <name evidence="2" type="ORF">MQN93_43255</name>
</gene>
<evidence type="ECO:0000313" key="3">
    <source>
        <dbReference type="Proteomes" id="UP001165270"/>
    </source>
</evidence>
<reference evidence="2" key="1">
    <citation type="submission" date="2022-03" db="EMBL/GenBank/DDBJ databases">
        <title>Streptomyces 7R015 and 7R016 isolated from Barleria lupulina in Thailand.</title>
        <authorList>
            <person name="Kanchanasin P."/>
            <person name="Phongsopitanun W."/>
            <person name="Tanasupawat S."/>
        </authorList>
    </citation>
    <scope>NUCLEOTIDE SEQUENCE</scope>
    <source>
        <strain evidence="2">7R016</strain>
    </source>
</reference>
<dbReference type="Proteomes" id="UP001165270">
    <property type="component" value="Unassembled WGS sequence"/>
</dbReference>
<feature type="transmembrane region" description="Helical" evidence="1">
    <location>
        <begin position="49"/>
        <end position="70"/>
    </location>
</feature>
<evidence type="ECO:0008006" key="4">
    <source>
        <dbReference type="Google" id="ProtNLM"/>
    </source>
</evidence>
<sequence length="344" mass="37474">MIGGLWKHLVRKTRRDADKAIAQLDGSLSTLGLPPAPGRVRVALRMHCFLVPLVVPVQVLGTLWVTWWAAKGLHWALHADVKGQAGDLERAFTAASPFHSWPGDFAAAVTFLSIAFVVPVFILFLFAYTIGPFIVACGFMLGRPWGAVPVTTVRRRVQPIALLARAVDGCAKAHRSPWRHRPRELRLLARQLRSTEAEIMKLHRSSGHLIARSHRRRLLKTHAGLVVSALHRAEARIDNEGTQALSELASLLMTIARRVAEGRIGALVDPPHLEGLSPARDWEPIRLAAAASLFAATALGAAFLPLPDGAHTYLVGGCGVLILTLLYGRRAYQLLNLLASIRGG</sequence>
<keyword evidence="3" id="KW-1185">Reference proteome</keyword>
<dbReference type="EMBL" id="JALDAX010000039">
    <property type="protein sequence ID" value="MCI3246518.1"/>
    <property type="molecule type" value="Genomic_DNA"/>
</dbReference>
<feature type="transmembrane region" description="Helical" evidence="1">
    <location>
        <begin position="105"/>
        <end position="130"/>
    </location>
</feature>
<name>A0ABS9XWR1_9ACTN</name>
<dbReference type="RefSeq" id="WP_242713850.1">
    <property type="nucleotide sequence ID" value="NZ_JALDAX010000039.1"/>
</dbReference>
<accession>A0ABS9XWR1</accession>
<organism evidence="2 3">
    <name type="scientific">Streptomyces spinosisporus</name>
    <dbReference type="NCBI Taxonomy" id="2927582"/>
    <lineage>
        <taxon>Bacteria</taxon>
        <taxon>Bacillati</taxon>
        <taxon>Actinomycetota</taxon>
        <taxon>Actinomycetes</taxon>
        <taxon>Kitasatosporales</taxon>
        <taxon>Streptomycetaceae</taxon>
        <taxon>Streptomyces</taxon>
    </lineage>
</organism>
<comment type="caution">
    <text evidence="2">The sequence shown here is derived from an EMBL/GenBank/DDBJ whole genome shotgun (WGS) entry which is preliminary data.</text>
</comment>
<feature type="transmembrane region" description="Helical" evidence="1">
    <location>
        <begin position="285"/>
        <end position="304"/>
    </location>
</feature>
<keyword evidence="1" id="KW-1133">Transmembrane helix</keyword>
<keyword evidence="1" id="KW-0812">Transmembrane</keyword>
<evidence type="ECO:0000313" key="2">
    <source>
        <dbReference type="EMBL" id="MCI3246518.1"/>
    </source>
</evidence>
<keyword evidence="1" id="KW-0472">Membrane</keyword>